<proteinExistence type="predicted"/>
<gene>
    <name evidence="1" type="ORF">RDI58_006192</name>
</gene>
<dbReference type="AlphaFoldDB" id="A0AAN8YLN0"/>
<dbReference type="EMBL" id="JBANQN010000002">
    <property type="protein sequence ID" value="KAK6798489.1"/>
    <property type="molecule type" value="Genomic_DNA"/>
</dbReference>
<keyword evidence="2" id="KW-1185">Reference proteome</keyword>
<dbReference type="Proteomes" id="UP001371456">
    <property type="component" value="Unassembled WGS sequence"/>
</dbReference>
<name>A0AAN8YLN0_SOLBU</name>
<reference evidence="1 2" key="1">
    <citation type="submission" date="2024-02" db="EMBL/GenBank/DDBJ databases">
        <title>de novo genome assembly of Solanum bulbocastanum strain 11H21.</title>
        <authorList>
            <person name="Hosaka A.J."/>
        </authorList>
    </citation>
    <scope>NUCLEOTIDE SEQUENCE [LARGE SCALE GENOMIC DNA]</scope>
    <source>
        <tissue evidence="1">Young leaves</tissue>
    </source>
</reference>
<comment type="caution">
    <text evidence="1">The sequence shown here is derived from an EMBL/GenBank/DDBJ whole genome shotgun (WGS) entry which is preliminary data.</text>
</comment>
<sequence>MTIRRESFLCCLNGMCSSLLRRFVGEGGQPAMKPIVEF</sequence>
<evidence type="ECO:0000313" key="2">
    <source>
        <dbReference type="Proteomes" id="UP001371456"/>
    </source>
</evidence>
<evidence type="ECO:0000313" key="1">
    <source>
        <dbReference type="EMBL" id="KAK6798489.1"/>
    </source>
</evidence>
<protein>
    <submittedName>
        <fullName evidence="1">Uncharacterized protein</fullName>
    </submittedName>
</protein>
<organism evidence="1 2">
    <name type="scientific">Solanum bulbocastanum</name>
    <name type="common">Wild potato</name>
    <dbReference type="NCBI Taxonomy" id="147425"/>
    <lineage>
        <taxon>Eukaryota</taxon>
        <taxon>Viridiplantae</taxon>
        <taxon>Streptophyta</taxon>
        <taxon>Embryophyta</taxon>
        <taxon>Tracheophyta</taxon>
        <taxon>Spermatophyta</taxon>
        <taxon>Magnoliopsida</taxon>
        <taxon>eudicotyledons</taxon>
        <taxon>Gunneridae</taxon>
        <taxon>Pentapetalae</taxon>
        <taxon>asterids</taxon>
        <taxon>lamiids</taxon>
        <taxon>Solanales</taxon>
        <taxon>Solanaceae</taxon>
        <taxon>Solanoideae</taxon>
        <taxon>Solaneae</taxon>
        <taxon>Solanum</taxon>
    </lineage>
</organism>
<accession>A0AAN8YLN0</accession>